<evidence type="ECO:0000313" key="1">
    <source>
        <dbReference type="EMBL" id="GFX94305.1"/>
    </source>
</evidence>
<sequence>MVMMEETQNKMCGLCCARDRDGLTAMELFFCFSMNEMLRWIPVYLGMGNCLGEVHFVLRVAEKCEKGSKFETCAV</sequence>
<name>A0A8X6RPW6_TRICX</name>
<comment type="caution">
    <text evidence="1">The sequence shown here is derived from an EMBL/GenBank/DDBJ whole genome shotgun (WGS) entry which is preliminary data.</text>
</comment>
<accession>A0A8X6RPW6</accession>
<evidence type="ECO:0000313" key="2">
    <source>
        <dbReference type="Proteomes" id="UP000887159"/>
    </source>
</evidence>
<keyword evidence="2" id="KW-1185">Reference proteome</keyword>
<protein>
    <submittedName>
        <fullName evidence="1">Uncharacterized protein</fullName>
    </submittedName>
</protein>
<dbReference type="Proteomes" id="UP000887159">
    <property type="component" value="Unassembled WGS sequence"/>
</dbReference>
<proteinExistence type="predicted"/>
<dbReference type="AlphaFoldDB" id="A0A8X6RPW6"/>
<dbReference type="EMBL" id="BMAU01021177">
    <property type="protein sequence ID" value="GFX94305.1"/>
    <property type="molecule type" value="Genomic_DNA"/>
</dbReference>
<reference evidence="1" key="1">
    <citation type="submission" date="2020-08" db="EMBL/GenBank/DDBJ databases">
        <title>Multicomponent nature underlies the extraordinary mechanical properties of spider dragline silk.</title>
        <authorList>
            <person name="Kono N."/>
            <person name="Nakamura H."/>
            <person name="Mori M."/>
            <person name="Yoshida Y."/>
            <person name="Ohtoshi R."/>
            <person name="Malay A.D."/>
            <person name="Moran D.A.P."/>
            <person name="Tomita M."/>
            <person name="Numata K."/>
            <person name="Arakawa K."/>
        </authorList>
    </citation>
    <scope>NUCLEOTIDE SEQUENCE</scope>
</reference>
<gene>
    <name evidence="1" type="ORF">TNCV_4293501</name>
</gene>
<organism evidence="1 2">
    <name type="scientific">Trichonephila clavipes</name>
    <name type="common">Golden silk orbweaver</name>
    <name type="synonym">Nephila clavipes</name>
    <dbReference type="NCBI Taxonomy" id="2585209"/>
    <lineage>
        <taxon>Eukaryota</taxon>
        <taxon>Metazoa</taxon>
        <taxon>Ecdysozoa</taxon>
        <taxon>Arthropoda</taxon>
        <taxon>Chelicerata</taxon>
        <taxon>Arachnida</taxon>
        <taxon>Araneae</taxon>
        <taxon>Araneomorphae</taxon>
        <taxon>Entelegynae</taxon>
        <taxon>Araneoidea</taxon>
        <taxon>Nephilidae</taxon>
        <taxon>Trichonephila</taxon>
    </lineage>
</organism>